<name>A0A6A7B4N4_9PLEO</name>
<protein>
    <submittedName>
        <fullName evidence="3">Uncharacterized protein</fullName>
    </submittedName>
</protein>
<dbReference type="EMBL" id="MU006307">
    <property type="protein sequence ID" value="KAF2850252.1"/>
    <property type="molecule type" value="Genomic_DNA"/>
</dbReference>
<feature type="region of interest" description="Disordered" evidence="1">
    <location>
        <begin position="292"/>
        <end position="319"/>
    </location>
</feature>
<feature type="signal peptide" evidence="2">
    <location>
        <begin position="1"/>
        <end position="23"/>
    </location>
</feature>
<feature type="region of interest" description="Disordered" evidence="1">
    <location>
        <begin position="38"/>
        <end position="69"/>
    </location>
</feature>
<dbReference type="Proteomes" id="UP000799423">
    <property type="component" value="Unassembled WGS sequence"/>
</dbReference>
<organism evidence="3 4">
    <name type="scientific">Plenodomus tracheiphilus IPT5</name>
    <dbReference type="NCBI Taxonomy" id="1408161"/>
    <lineage>
        <taxon>Eukaryota</taxon>
        <taxon>Fungi</taxon>
        <taxon>Dikarya</taxon>
        <taxon>Ascomycota</taxon>
        <taxon>Pezizomycotina</taxon>
        <taxon>Dothideomycetes</taxon>
        <taxon>Pleosporomycetidae</taxon>
        <taxon>Pleosporales</taxon>
        <taxon>Pleosporineae</taxon>
        <taxon>Leptosphaeriaceae</taxon>
        <taxon>Plenodomus</taxon>
    </lineage>
</organism>
<feature type="compositionally biased region" description="Low complexity" evidence="1">
    <location>
        <begin position="38"/>
        <end position="49"/>
    </location>
</feature>
<evidence type="ECO:0000313" key="3">
    <source>
        <dbReference type="EMBL" id="KAF2850252.1"/>
    </source>
</evidence>
<reference evidence="3" key="1">
    <citation type="submission" date="2020-01" db="EMBL/GenBank/DDBJ databases">
        <authorList>
            <consortium name="DOE Joint Genome Institute"/>
            <person name="Haridas S."/>
            <person name="Albert R."/>
            <person name="Binder M."/>
            <person name="Bloem J."/>
            <person name="Labutti K."/>
            <person name="Salamov A."/>
            <person name="Andreopoulos B."/>
            <person name="Baker S.E."/>
            <person name="Barry K."/>
            <person name="Bills G."/>
            <person name="Bluhm B.H."/>
            <person name="Cannon C."/>
            <person name="Castanera R."/>
            <person name="Culley D.E."/>
            <person name="Daum C."/>
            <person name="Ezra D."/>
            <person name="Gonzalez J.B."/>
            <person name="Henrissat B."/>
            <person name="Kuo A."/>
            <person name="Liang C."/>
            <person name="Lipzen A."/>
            <person name="Lutzoni F."/>
            <person name="Magnuson J."/>
            <person name="Mondo S."/>
            <person name="Nolan M."/>
            <person name="Ohm R."/>
            <person name="Pangilinan J."/>
            <person name="Park H.-J."/>
            <person name="Ramirez L."/>
            <person name="Alfaro M."/>
            <person name="Sun H."/>
            <person name="Tritt A."/>
            <person name="Yoshinaga Y."/>
            <person name="Zwiers L.-H."/>
            <person name="Turgeon B.G."/>
            <person name="Goodwin S.B."/>
            <person name="Spatafora J.W."/>
            <person name="Crous P.W."/>
            <person name="Grigoriev I.V."/>
        </authorList>
    </citation>
    <scope>NUCLEOTIDE SEQUENCE</scope>
    <source>
        <strain evidence="3">IPT5</strain>
    </source>
</reference>
<dbReference type="AlphaFoldDB" id="A0A6A7B4N4"/>
<sequence length="607" mass="62966">MDTFLFFLFVAVLLGWLLVEHEGDFTISPDFDFAASPHISSPPASASPPGSRPPSSPQIPDPSSPPLNRRLRRQLSRSTNSASSATPLPPTFLSPAASAFAVSTPVVLAKDKDDTFVDVSWEERFGCMRRVLDPVKGWEWKALAPEKLDEIRSLAVKGMGPWCDPRRRAGAVPVVDPAGRGPFSKAPAPVPARPAPVPAPVVSRPPLVVVAAPVSRPPPPPRTRSVLDMLAGIPKVPYGPGGPVFEPVLAGSMPLAAYATGNAAAAESLGQLAPAGVSVGYVPSMAAPPPRFAAPPPPPPPQSSVTLPPPPPPSFSAPAFVPPPPPAIVPPPPPAIVPPPLPATLPPPPAVAPPTFAFAAAAAAPSPAPTSNKRSAASEAPLYDASGLRSATTTSSSRPSARPSTGVRPSTGGRPGRRPLPRPAPPTTVHLSTTSARTAAQVDAESLAQTPATMHPPIPSLASLFAFDNNDDLNVPPYVPGWPLSSFSEKLADRKVHLRDVINVVRWQFGSGMLQPAGGSAAVGALVGALERVNAVVEGVVAYKGVGEWETFHEGGVKAWGRAIRYAKRELVDVYGGAMAQQLSADQVGKLGAALKKGEQYFGGKEV</sequence>
<feature type="compositionally biased region" description="Pro residues" evidence="1">
    <location>
        <begin position="50"/>
        <end position="65"/>
    </location>
</feature>
<feature type="chain" id="PRO_5025449373" evidence="2">
    <location>
        <begin position="24"/>
        <end position="607"/>
    </location>
</feature>
<keyword evidence="4" id="KW-1185">Reference proteome</keyword>
<feature type="compositionally biased region" description="Low complexity" evidence="1">
    <location>
        <begin position="389"/>
        <end position="412"/>
    </location>
</feature>
<evidence type="ECO:0000313" key="4">
    <source>
        <dbReference type="Proteomes" id="UP000799423"/>
    </source>
</evidence>
<feature type="region of interest" description="Disordered" evidence="1">
    <location>
        <begin position="365"/>
        <end position="434"/>
    </location>
</feature>
<evidence type="ECO:0000256" key="1">
    <source>
        <dbReference type="SAM" id="MobiDB-lite"/>
    </source>
</evidence>
<evidence type="ECO:0000256" key="2">
    <source>
        <dbReference type="SAM" id="SignalP"/>
    </source>
</evidence>
<accession>A0A6A7B4N4</accession>
<proteinExistence type="predicted"/>
<keyword evidence="2" id="KW-0732">Signal</keyword>
<gene>
    <name evidence="3" type="ORF">T440DRAFT_109621</name>
</gene>
<dbReference type="OrthoDB" id="3695528at2759"/>